<dbReference type="Gene3D" id="3.30.450.20">
    <property type="entry name" value="PAS domain"/>
    <property type="match status" value="3"/>
</dbReference>
<dbReference type="InterPro" id="IPR001789">
    <property type="entry name" value="Sig_transdc_resp-reg_receiver"/>
</dbReference>
<dbReference type="InterPro" id="IPR035965">
    <property type="entry name" value="PAS-like_dom_sf"/>
</dbReference>
<dbReference type="PANTHER" id="PTHR45339:SF1">
    <property type="entry name" value="HYBRID SIGNAL TRANSDUCTION HISTIDINE KINASE J"/>
    <property type="match status" value="1"/>
</dbReference>
<feature type="domain" description="PAS" evidence="14">
    <location>
        <begin position="194"/>
        <end position="264"/>
    </location>
</feature>
<evidence type="ECO:0000256" key="10">
    <source>
        <dbReference type="PROSITE-ProRule" id="PRU00169"/>
    </source>
</evidence>
<dbReference type="NCBIfam" id="TIGR00229">
    <property type="entry name" value="sensory_box"/>
    <property type="match status" value="3"/>
</dbReference>
<evidence type="ECO:0000256" key="6">
    <source>
        <dbReference type="ARBA" id="ARBA00022777"/>
    </source>
</evidence>
<evidence type="ECO:0000313" key="16">
    <source>
        <dbReference type="Proteomes" id="UP000199287"/>
    </source>
</evidence>
<evidence type="ECO:0000256" key="2">
    <source>
        <dbReference type="ARBA" id="ARBA00006402"/>
    </source>
</evidence>
<evidence type="ECO:0000313" key="15">
    <source>
        <dbReference type="EMBL" id="SFI10618.1"/>
    </source>
</evidence>
<dbReference type="InterPro" id="IPR000014">
    <property type="entry name" value="PAS"/>
</dbReference>
<dbReference type="SUPFAM" id="SSF55785">
    <property type="entry name" value="PYP-like sensor domain (PAS domain)"/>
    <property type="match status" value="3"/>
</dbReference>
<dbReference type="GO" id="GO:0006355">
    <property type="term" value="P:regulation of DNA-templated transcription"/>
    <property type="evidence" value="ECO:0007669"/>
    <property type="project" value="InterPro"/>
</dbReference>
<dbReference type="SMART" id="SM00388">
    <property type="entry name" value="HisKA"/>
    <property type="match status" value="1"/>
</dbReference>
<keyword evidence="16" id="KW-1185">Reference proteome</keyword>
<dbReference type="Pfam" id="PF00072">
    <property type="entry name" value="Response_reg"/>
    <property type="match status" value="1"/>
</dbReference>
<evidence type="ECO:0000259" key="12">
    <source>
        <dbReference type="PROSITE" id="PS50109"/>
    </source>
</evidence>
<keyword evidence="5 10" id="KW-0597">Phosphoprotein</keyword>
<feature type="domain" description="Histidine kinase" evidence="12">
    <location>
        <begin position="456"/>
        <end position="681"/>
    </location>
</feature>
<dbReference type="CDD" id="cd00082">
    <property type="entry name" value="HisKA"/>
    <property type="match status" value="1"/>
</dbReference>
<dbReference type="Gene3D" id="1.10.287.130">
    <property type="match status" value="1"/>
</dbReference>
<evidence type="ECO:0000259" key="14">
    <source>
        <dbReference type="PROSITE" id="PS50112"/>
    </source>
</evidence>
<dbReference type="STRING" id="69895.SAMN05192551_106168"/>
<dbReference type="AlphaFoldDB" id="A0A1I3FH92"/>
<dbReference type="GO" id="GO:0000155">
    <property type="term" value="F:phosphorelay sensor kinase activity"/>
    <property type="evidence" value="ECO:0007669"/>
    <property type="project" value="InterPro"/>
</dbReference>
<proteinExistence type="inferred from homology"/>
<dbReference type="Gene3D" id="3.30.565.10">
    <property type="entry name" value="Histidine kinase-like ATPase, C-terminal domain"/>
    <property type="match status" value="1"/>
</dbReference>
<dbReference type="InterPro" id="IPR013767">
    <property type="entry name" value="PAS_fold"/>
</dbReference>
<sequence length="832" mass="95173">MTSDQIPPSLQEKIRAVLTKKNVHKKLSLPSLEEMVEEISIYHQELKYQNQELMRAHEELQESKEKLSRTHEFFKELYHEAPVAYVTIDKNRIIQSVNRKFSELTGLDTSELMGKSFARFIASEDQDELFFYLKALEENTSFQSKRLSLIQSDGEKCLVQLESNQTSIDSNHQIRISLTDITSQTKAEEALEKSEKRYRDIVENMNESMVVHDFEGTILDYNLRFPKALGYEAHELYGKHLFLVHRKQDLNIMKKRAQEVIEKGSSYFEAILVRKDGSETAAEISASVISREGKGIIHAFGRDISDKRRRVEELRRFRRAIDNSPDGIYLISRRKMRFLDCNLSAFQELGYSLEELRQLGPQDIKPEYRQDELEIIFDEISLNKEGKGVLQTLHQRKDGSVFPVEVHLQVFDSAGEQMIVASARDISEHLKLLEDTARAHEEAKTANLAKSRFLATMSHELRTPMNSFLGMIQLMQMTNLDEEQEDYLAMAEQSAQTLLHLINEVLDYSKIESVSIQIEHQEFSIDDLLTKIKNFLRPYIEDKSLECKIQAAPEVPKCVLGDSFRILQVLNNLLDNAIKFTKKGSIEVLVELDPNFKSSKDTEIMLKWSIKDTGAGIPKDRLEAIFQPFSQADSSTTRGYGGTGLGLAICRSLAHLMGGEVWVESKEGAGSHFYFTCILESTESCPAAHHLVVPKSDQLNAYPYNSNLRVLIVDDRKDSQLVIQILGKKKKWQVSAASSGQEAITYFRNNIYDIIFMDIEMPQMDGYETVSQIRNIEEQEKTKQKVPIIALTANALAGDREKCLKAGMNDYLSKPYGMTQVMDQIRKWVPSK</sequence>
<evidence type="ECO:0000256" key="1">
    <source>
        <dbReference type="ARBA" id="ARBA00000085"/>
    </source>
</evidence>
<reference evidence="16" key="1">
    <citation type="submission" date="2016-10" db="EMBL/GenBank/DDBJ databases">
        <authorList>
            <person name="Varghese N."/>
            <person name="Submissions S."/>
        </authorList>
    </citation>
    <scope>NUCLEOTIDE SEQUENCE [LARGE SCALE GENOMIC DNA]</scope>
    <source>
        <strain evidence="16">Z-7934</strain>
    </source>
</reference>
<dbReference type="PRINTS" id="PR00344">
    <property type="entry name" value="BCTRLSENSOR"/>
</dbReference>
<dbReference type="PROSITE" id="PS50112">
    <property type="entry name" value="PAS"/>
    <property type="match status" value="2"/>
</dbReference>
<dbReference type="Pfam" id="PF00989">
    <property type="entry name" value="PAS"/>
    <property type="match status" value="1"/>
</dbReference>
<dbReference type="InterPro" id="IPR005467">
    <property type="entry name" value="His_kinase_dom"/>
</dbReference>
<dbReference type="SMART" id="SM00448">
    <property type="entry name" value="REC"/>
    <property type="match status" value="1"/>
</dbReference>
<dbReference type="SUPFAM" id="SSF55874">
    <property type="entry name" value="ATPase domain of HSP90 chaperone/DNA topoisomerase II/histidine kinase"/>
    <property type="match status" value="1"/>
</dbReference>
<dbReference type="InterPro" id="IPR001610">
    <property type="entry name" value="PAC"/>
</dbReference>
<feature type="domain" description="PAS" evidence="14">
    <location>
        <begin position="70"/>
        <end position="140"/>
    </location>
</feature>
<dbReference type="PROSITE" id="PS50110">
    <property type="entry name" value="RESPONSE_REGULATORY"/>
    <property type="match status" value="1"/>
</dbReference>
<evidence type="ECO:0000256" key="5">
    <source>
        <dbReference type="ARBA" id="ARBA00022553"/>
    </source>
</evidence>
<gene>
    <name evidence="15" type="ORF">SAMN05192551_106168</name>
</gene>
<dbReference type="SUPFAM" id="SSF47384">
    <property type="entry name" value="Homodimeric domain of signal transducing histidine kinase"/>
    <property type="match status" value="1"/>
</dbReference>
<dbReference type="Pfam" id="PF02518">
    <property type="entry name" value="HATPase_c"/>
    <property type="match status" value="1"/>
</dbReference>
<dbReference type="Pfam" id="PF00512">
    <property type="entry name" value="HisKA"/>
    <property type="match status" value="1"/>
</dbReference>
<dbReference type="EMBL" id="FOQA01000006">
    <property type="protein sequence ID" value="SFI10618.1"/>
    <property type="molecule type" value="Genomic_DNA"/>
</dbReference>
<dbReference type="PROSITE" id="PS50109">
    <property type="entry name" value="HIS_KIN"/>
    <property type="match status" value="1"/>
</dbReference>
<evidence type="ECO:0000256" key="3">
    <source>
        <dbReference type="ARBA" id="ARBA00012438"/>
    </source>
</evidence>
<keyword evidence="6" id="KW-0808">Transferase</keyword>
<dbReference type="PANTHER" id="PTHR45339">
    <property type="entry name" value="HYBRID SIGNAL TRANSDUCTION HISTIDINE KINASE J"/>
    <property type="match status" value="1"/>
</dbReference>
<dbReference type="SUPFAM" id="SSF52172">
    <property type="entry name" value="CheY-like"/>
    <property type="match status" value="1"/>
</dbReference>
<comment type="function">
    <text evidence="8">May play the central regulatory role in sporulation. It may be an element of the effector pathway responsible for the activation of sporulation genes in response to nutritional stress. Spo0A may act in concert with spo0H (a sigma factor) to control the expression of some genes that are critical to the sporulation process.</text>
</comment>
<dbReference type="Pfam" id="PF13188">
    <property type="entry name" value="PAS_8"/>
    <property type="match status" value="1"/>
</dbReference>
<evidence type="ECO:0000256" key="9">
    <source>
        <dbReference type="ARBA" id="ARBA00074306"/>
    </source>
</evidence>
<dbReference type="SMART" id="SM00387">
    <property type="entry name" value="HATPase_c"/>
    <property type="match status" value="1"/>
</dbReference>
<dbReference type="InterPro" id="IPR003661">
    <property type="entry name" value="HisK_dim/P_dom"/>
</dbReference>
<dbReference type="Pfam" id="PF13426">
    <property type="entry name" value="PAS_9"/>
    <property type="match status" value="1"/>
</dbReference>
<comment type="similarity">
    <text evidence="2">In the N-terminal section; belongs to the phytochrome family.</text>
</comment>
<dbReference type="InterPro" id="IPR003594">
    <property type="entry name" value="HATPase_dom"/>
</dbReference>
<dbReference type="SMART" id="SM00091">
    <property type="entry name" value="PAS"/>
    <property type="match status" value="3"/>
</dbReference>
<evidence type="ECO:0000256" key="11">
    <source>
        <dbReference type="SAM" id="Coils"/>
    </source>
</evidence>
<dbReference type="Gene3D" id="3.40.50.2300">
    <property type="match status" value="1"/>
</dbReference>
<dbReference type="InterPro" id="IPR011006">
    <property type="entry name" value="CheY-like_superfamily"/>
</dbReference>
<name>A0A1I3FH92_9FIRM</name>
<comment type="catalytic activity">
    <reaction evidence="1">
        <text>ATP + protein L-histidine = ADP + protein N-phospho-L-histidine.</text>
        <dbReference type="EC" id="2.7.13.3"/>
    </reaction>
</comment>
<evidence type="ECO:0000256" key="8">
    <source>
        <dbReference type="ARBA" id="ARBA00024867"/>
    </source>
</evidence>
<dbReference type="CDD" id="cd17546">
    <property type="entry name" value="REC_hyHK_CKI1_RcsC-like"/>
    <property type="match status" value="1"/>
</dbReference>
<accession>A0A1I3FH92</accession>
<dbReference type="InterPro" id="IPR004358">
    <property type="entry name" value="Sig_transdc_His_kin-like_C"/>
</dbReference>
<keyword evidence="6" id="KW-0418">Kinase</keyword>
<protein>
    <recommendedName>
        <fullName evidence="9">Circadian input-output histidine kinase CikA</fullName>
        <ecNumber evidence="3">2.7.13.3</ecNumber>
    </recommendedName>
    <alternativeName>
        <fullName evidence="4">Stage 0 sporulation protein A homolog</fullName>
    </alternativeName>
</protein>
<evidence type="ECO:0000259" key="13">
    <source>
        <dbReference type="PROSITE" id="PS50110"/>
    </source>
</evidence>
<dbReference type="SMART" id="SM00086">
    <property type="entry name" value="PAC"/>
    <property type="match status" value="2"/>
</dbReference>
<organism evidence="15 16">
    <name type="scientific">Tindallia magadiensis</name>
    <dbReference type="NCBI Taxonomy" id="69895"/>
    <lineage>
        <taxon>Bacteria</taxon>
        <taxon>Bacillati</taxon>
        <taxon>Bacillota</taxon>
        <taxon>Clostridia</taxon>
        <taxon>Peptostreptococcales</taxon>
        <taxon>Tindalliaceae</taxon>
        <taxon>Tindallia</taxon>
    </lineage>
</organism>
<keyword evidence="11" id="KW-0175">Coiled coil</keyword>
<dbReference type="InterPro" id="IPR036097">
    <property type="entry name" value="HisK_dim/P_sf"/>
</dbReference>
<keyword evidence="7" id="KW-0902">Two-component regulatory system</keyword>
<feature type="modified residue" description="4-aspartylphosphate" evidence="10">
    <location>
        <position position="758"/>
    </location>
</feature>
<evidence type="ECO:0000256" key="7">
    <source>
        <dbReference type="ARBA" id="ARBA00023012"/>
    </source>
</evidence>
<dbReference type="CDD" id="cd16922">
    <property type="entry name" value="HATPase_EvgS-ArcB-TorS-like"/>
    <property type="match status" value="1"/>
</dbReference>
<evidence type="ECO:0000256" key="4">
    <source>
        <dbReference type="ARBA" id="ARBA00018672"/>
    </source>
</evidence>
<dbReference type="EC" id="2.7.13.3" evidence="3"/>
<dbReference type="FunFam" id="3.30.565.10:FF:000010">
    <property type="entry name" value="Sensor histidine kinase RcsC"/>
    <property type="match status" value="1"/>
</dbReference>
<dbReference type="RefSeq" id="WP_093372576.1">
    <property type="nucleotide sequence ID" value="NZ_FOQA01000006.1"/>
</dbReference>
<dbReference type="OrthoDB" id="9790669at2"/>
<dbReference type="Proteomes" id="UP000199287">
    <property type="component" value="Unassembled WGS sequence"/>
</dbReference>
<dbReference type="CDD" id="cd00130">
    <property type="entry name" value="PAS"/>
    <property type="match status" value="3"/>
</dbReference>
<feature type="domain" description="Response regulatory" evidence="13">
    <location>
        <begin position="709"/>
        <end position="829"/>
    </location>
</feature>
<feature type="coiled-coil region" evidence="11">
    <location>
        <begin position="43"/>
        <end position="77"/>
    </location>
</feature>
<dbReference type="InterPro" id="IPR036890">
    <property type="entry name" value="HATPase_C_sf"/>
</dbReference>